<dbReference type="EMBL" id="JBHSHD010000008">
    <property type="protein sequence ID" value="MFC4820811.1"/>
    <property type="molecule type" value="Genomic_DNA"/>
</dbReference>
<evidence type="ECO:0000313" key="3">
    <source>
        <dbReference type="Proteomes" id="UP001595886"/>
    </source>
</evidence>
<dbReference type="Proteomes" id="UP001595886">
    <property type="component" value="Unassembled WGS sequence"/>
</dbReference>
<comment type="caution">
    <text evidence="2">The sequence shown here is derived from an EMBL/GenBank/DDBJ whole genome shotgun (WGS) entry which is preliminary data.</text>
</comment>
<evidence type="ECO:0000256" key="1">
    <source>
        <dbReference type="SAM" id="SignalP"/>
    </source>
</evidence>
<accession>A0ABV9QUU0</accession>
<dbReference type="Gene3D" id="2.80.10.50">
    <property type="match status" value="1"/>
</dbReference>
<proteinExistence type="predicted"/>
<organism evidence="2 3">
    <name type="scientific">Dokdonella ginsengisoli</name>
    <dbReference type="NCBI Taxonomy" id="363846"/>
    <lineage>
        <taxon>Bacteria</taxon>
        <taxon>Pseudomonadati</taxon>
        <taxon>Pseudomonadota</taxon>
        <taxon>Gammaproteobacteria</taxon>
        <taxon>Lysobacterales</taxon>
        <taxon>Rhodanobacteraceae</taxon>
        <taxon>Dokdonella</taxon>
    </lineage>
</organism>
<keyword evidence="1" id="KW-0732">Signal</keyword>
<reference evidence="3" key="1">
    <citation type="journal article" date="2019" name="Int. J. Syst. Evol. Microbiol.">
        <title>The Global Catalogue of Microorganisms (GCM) 10K type strain sequencing project: providing services to taxonomists for standard genome sequencing and annotation.</title>
        <authorList>
            <consortium name="The Broad Institute Genomics Platform"/>
            <consortium name="The Broad Institute Genome Sequencing Center for Infectious Disease"/>
            <person name="Wu L."/>
            <person name="Ma J."/>
        </authorList>
    </citation>
    <scope>NUCLEOTIDE SEQUENCE [LARGE SCALE GENOMIC DNA]</scope>
    <source>
        <strain evidence="3">CCUG 30340</strain>
    </source>
</reference>
<dbReference type="InterPro" id="IPR013431">
    <property type="entry name" value="Delta_60_rpt"/>
</dbReference>
<feature type="signal peptide" evidence="1">
    <location>
        <begin position="1"/>
        <end position="23"/>
    </location>
</feature>
<dbReference type="Pfam" id="PF17164">
    <property type="entry name" value="DUF5122"/>
    <property type="match status" value="2"/>
</dbReference>
<gene>
    <name evidence="2" type="ORF">ACFO6Q_10775</name>
</gene>
<sequence length="411" mass="42836">MPAPLVRASAFLLAALIAPCLHAQSADADPDLGLLRDDGGAQLVSGQVRALAMQGTRRILVGGDFVRSADGTAHTSLLRLDADGTLDADFHVELASAGLVQVNAIAVADGFIYVGGRFQSVNGEARANLAKLSADGELVPDWSPALDGPTDTVHAIAVGPDAVYVGGDFTAQDLWGLARIDRASGAIDPAWRAQTQAFVTPTPSAGGRGNVRSLLHTGTDLVVGGYFRQIAGQAHASVARLSLTAPATPAAGFHSPINGGERYVYALALSRDRDTLYAGGDFFAGAQQHLLRLDAQLGNADPDWKPQPSAQVRALVLLGEWLYAGGSFGGAQPQAYANLMRVASGGTGARDTGWLPSPDARVGALHEDGVRKRLYLGGEFVRVGTSSRNGLARIGQVVDPDVIFYDGIDIE</sequence>
<evidence type="ECO:0008006" key="4">
    <source>
        <dbReference type="Google" id="ProtNLM"/>
    </source>
</evidence>
<dbReference type="RefSeq" id="WP_380020854.1">
    <property type="nucleotide sequence ID" value="NZ_JBHSHD010000008.1"/>
</dbReference>
<name>A0ABV9QUU0_9GAMM</name>
<evidence type="ECO:0000313" key="2">
    <source>
        <dbReference type="EMBL" id="MFC4820811.1"/>
    </source>
</evidence>
<feature type="chain" id="PRO_5047539759" description="Delta-60 repeat domain-containing protein" evidence="1">
    <location>
        <begin position="24"/>
        <end position="411"/>
    </location>
</feature>
<dbReference type="SUPFAM" id="SSF75011">
    <property type="entry name" value="3-carboxy-cis,cis-mucoante lactonizing enzyme"/>
    <property type="match status" value="1"/>
</dbReference>
<keyword evidence="3" id="KW-1185">Reference proteome</keyword>
<protein>
    <recommendedName>
        <fullName evidence="4">Delta-60 repeat domain-containing protein</fullName>
    </recommendedName>
</protein>